<name>A0A3N4JBC7_9PEZI</name>
<dbReference type="GO" id="GO:0005227">
    <property type="term" value="F:calcium-activated cation channel activity"/>
    <property type="evidence" value="ECO:0007669"/>
    <property type="project" value="InterPro"/>
</dbReference>
<dbReference type="InterPro" id="IPR032880">
    <property type="entry name" value="CSC1/OSCA1-like_N"/>
</dbReference>
<feature type="domain" description="CSC1/OSCA1-like N-terminal transmembrane" evidence="10">
    <location>
        <begin position="34"/>
        <end position="192"/>
    </location>
</feature>
<dbReference type="Pfam" id="PF14703">
    <property type="entry name" value="PHM7_cyt"/>
    <property type="match status" value="1"/>
</dbReference>
<accession>A0A3N4JBC7</accession>
<dbReference type="STRING" id="1336337.A0A3N4JBC7"/>
<dbReference type="Pfam" id="PF02714">
    <property type="entry name" value="RSN1_7TM"/>
    <property type="match status" value="1"/>
</dbReference>
<feature type="transmembrane region" description="Helical" evidence="8">
    <location>
        <begin position="622"/>
        <end position="639"/>
    </location>
</feature>
<keyword evidence="3" id="KW-0813">Transport</keyword>
<dbReference type="PANTHER" id="PTHR13018:SF5">
    <property type="entry name" value="RE44586P"/>
    <property type="match status" value="1"/>
</dbReference>
<evidence type="ECO:0000313" key="13">
    <source>
        <dbReference type="Proteomes" id="UP000276215"/>
    </source>
</evidence>
<dbReference type="AlphaFoldDB" id="A0A3N4JBC7"/>
<feature type="transmembrane region" description="Helical" evidence="8">
    <location>
        <begin position="36"/>
        <end position="57"/>
    </location>
</feature>
<feature type="transmembrane region" description="Helical" evidence="8">
    <location>
        <begin position="478"/>
        <end position="497"/>
    </location>
</feature>
<feature type="transmembrane region" description="Helical" evidence="8">
    <location>
        <begin position="644"/>
        <end position="662"/>
    </location>
</feature>
<dbReference type="Proteomes" id="UP000276215">
    <property type="component" value="Unassembled WGS sequence"/>
</dbReference>
<dbReference type="InterPro" id="IPR003864">
    <property type="entry name" value="CSC1/OSCA1-like_7TM"/>
</dbReference>
<evidence type="ECO:0000259" key="10">
    <source>
        <dbReference type="Pfam" id="PF13967"/>
    </source>
</evidence>
<feature type="transmembrane region" description="Helical" evidence="8">
    <location>
        <begin position="420"/>
        <end position="439"/>
    </location>
</feature>
<evidence type="ECO:0000256" key="1">
    <source>
        <dbReference type="ARBA" id="ARBA00004141"/>
    </source>
</evidence>
<keyword evidence="4 8" id="KW-0812">Transmembrane</keyword>
<protein>
    <submittedName>
        <fullName evidence="12">DUF221-domain-containing protein</fullName>
    </submittedName>
</protein>
<evidence type="ECO:0000256" key="5">
    <source>
        <dbReference type="ARBA" id="ARBA00022989"/>
    </source>
</evidence>
<feature type="transmembrane region" description="Helical" evidence="8">
    <location>
        <begin position="682"/>
        <end position="703"/>
    </location>
</feature>
<dbReference type="Pfam" id="PF13967">
    <property type="entry name" value="RSN1_TM"/>
    <property type="match status" value="1"/>
</dbReference>
<comment type="subcellular location">
    <subcellularLocation>
        <location evidence="1">Membrane</location>
        <topology evidence="1">Multi-pass membrane protein</topology>
    </subcellularLocation>
</comment>
<evidence type="ECO:0000259" key="9">
    <source>
        <dbReference type="Pfam" id="PF02714"/>
    </source>
</evidence>
<organism evidence="12 13">
    <name type="scientific">Choiromyces venosus 120613-1</name>
    <dbReference type="NCBI Taxonomy" id="1336337"/>
    <lineage>
        <taxon>Eukaryota</taxon>
        <taxon>Fungi</taxon>
        <taxon>Dikarya</taxon>
        <taxon>Ascomycota</taxon>
        <taxon>Pezizomycotina</taxon>
        <taxon>Pezizomycetes</taxon>
        <taxon>Pezizales</taxon>
        <taxon>Tuberaceae</taxon>
        <taxon>Choiromyces</taxon>
    </lineage>
</organism>
<feature type="domain" description="CSC1/OSCA1-like 7TM region" evidence="9">
    <location>
        <begin position="423"/>
        <end position="700"/>
    </location>
</feature>
<feature type="transmembrane region" description="Helical" evidence="8">
    <location>
        <begin position="555"/>
        <end position="575"/>
    </location>
</feature>
<feature type="transmembrane region" description="Helical" evidence="8">
    <location>
        <begin position="518"/>
        <end position="535"/>
    </location>
</feature>
<feature type="transmembrane region" description="Helical" evidence="8">
    <location>
        <begin position="112"/>
        <end position="131"/>
    </location>
</feature>
<evidence type="ECO:0000256" key="4">
    <source>
        <dbReference type="ARBA" id="ARBA00022692"/>
    </source>
</evidence>
<keyword evidence="13" id="KW-1185">Reference proteome</keyword>
<dbReference type="InterPro" id="IPR045122">
    <property type="entry name" value="Csc1-like"/>
</dbReference>
<dbReference type="PANTHER" id="PTHR13018">
    <property type="entry name" value="PROBABLE MEMBRANE PROTEIN DUF221-RELATED"/>
    <property type="match status" value="1"/>
</dbReference>
<evidence type="ECO:0000256" key="8">
    <source>
        <dbReference type="SAM" id="Phobius"/>
    </source>
</evidence>
<evidence type="ECO:0000256" key="2">
    <source>
        <dbReference type="ARBA" id="ARBA00007779"/>
    </source>
</evidence>
<evidence type="ECO:0000256" key="3">
    <source>
        <dbReference type="ARBA" id="ARBA00022448"/>
    </source>
</evidence>
<dbReference type="InterPro" id="IPR027815">
    <property type="entry name" value="CSC1/OSCA1-like_cyt"/>
</dbReference>
<keyword evidence="6 8" id="KW-0472">Membrane</keyword>
<reference evidence="12 13" key="1">
    <citation type="journal article" date="2018" name="Nat. Ecol. Evol.">
        <title>Pezizomycetes genomes reveal the molecular basis of ectomycorrhizal truffle lifestyle.</title>
        <authorList>
            <person name="Murat C."/>
            <person name="Payen T."/>
            <person name="Noel B."/>
            <person name="Kuo A."/>
            <person name="Morin E."/>
            <person name="Chen J."/>
            <person name="Kohler A."/>
            <person name="Krizsan K."/>
            <person name="Balestrini R."/>
            <person name="Da Silva C."/>
            <person name="Montanini B."/>
            <person name="Hainaut M."/>
            <person name="Levati E."/>
            <person name="Barry K.W."/>
            <person name="Belfiori B."/>
            <person name="Cichocki N."/>
            <person name="Clum A."/>
            <person name="Dockter R.B."/>
            <person name="Fauchery L."/>
            <person name="Guy J."/>
            <person name="Iotti M."/>
            <person name="Le Tacon F."/>
            <person name="Lindquist E.A."/>
            <person name="Lipzen A."/>
            <person name="Malagnac F."/>
            <person name="Mello A."/>
            <person name="Molinier V."/>
            <person name="Miyauchi S."/>
            <person name="Poulain J."/>
            <person name="Riccioni C."/>
            <person name="Rubini A."/>
            <person name="Sitrit Y."/>
            <person name="Splivallo R."/>
            <person name="Traeger S."/>
            <person name="Wang M."/>
            <person name="Zifcakova L."/>
            <person name="Wipf D."/>
            <person name="Zambonelli A."/>
            <person name="Paolocci F."/>
            <person name="Nowrousian M."/>
            <person name="Ottonello S."/>
            <person name="Baldrian P."/>
            <person name="Spatafora J.W."/>
            <person name="Henrissat B."/>
            <person name="Nagy L.G."/>
            <person name="Aury J.M."/>
            <person name="Wincker P."/>
            <person name="Grigoriev I.V."/>
            <person name="Bonfante P."/>
            <person name="Martin F.M."/>
        </authorList>
    </citation>
    <scope>NUCLEOTIDE SEQUENCE [LARGE SCALE GENOMIC DNA]</scope>
    <source>
        <strain evidence="12 13">120613-1</strain>
    </source>
</reference>
<evidence type="ECO:0000256" key="6">
    <source>
        <dbReference type="ARBA" id="ARBA00023136"/>
    </source>
</evidence>
<feature type="transmembrane region" description="Helical" evidence="8">
    <location>
        <begin position="582"/>
        <end position="602"/>
    </location>
</feature>
<sequence length="792" mass="89522">MAIHTLYDGITLSRSDNDTHTGLPTDTRKTDLPTQLIISTTLGLGAFLTFCFLRPRWSSLYAARKKQLDSDLPKTFFGWIPILWRITDERVLASAGLDAYVFLSFFKMAIRFLSIAAVLALGVLMPIHMHFDHSVSKPQVSFSEWALRPTGREMNILGGKDGDKIKLDGPYLWAYVVFVYLFTALAVYLLLDQSKKVLAVRQKYLGNQVTVTDRTVRLSGIPKVLRSEDALKEYIEGLGIGKVDSVTVCRNWAVLDRLMAQRQDLVRRLEEVYVVYNRLRKLGRTLETLPFVQPWPPHPLPSGDEETQPLINGGPRPSREDDRPMVTIRVGRWSLGRKKIDAIDYLTMKLKALDEKILEARKKEYEPTPIAFVTMESVASAQVAIQAVLDPRANQMTATQAPAPSNIIWENTYRSRRTRLIYSWGISILVSLLSVVWLIPVTGLAGLLNLSDIRRVAPGFADLLEGSPIISSLIQNTLPTAVLTLLNICVPYFYDWLSNRQGQISQGDVELSLISKNFFFTFFNVFFAFTILGTALTFKNLWEQLKDSLSDTTRIAYALAGSLGNLASFYVNLIILQGIGMFPFRLLQFGSVALYPIIYAGAKTPRDFAELVRPSMFSYGFFLPQPILILIICIIYSVLPSGGLMLGFGWVYFVIGYFTYKYQLLYSMDHPQHSTGQAWSMIFYRVILGLFIFQLAMAGFLAINHAFTRSLLIVPLLFVSIWLAWMFSRIYVPLNKFIALKAVVGPDTSGSTISGETVEEEREKGERFINPNLVIPLEDAWVISTRYQQERD</sequence>
<dbReference type="GO" id="GO:0005886">
    <property type="term" value="C:plasma membrane"/>
    <property type="evidence" value="ECO:0007669"/>
    <property type="project" value="TreeGrafter"/>
</dbReference>
<evidence type="ECO:0000256" key="7">
    <source>
        <dbReference type="SAM" id="MobiDB-lite"/>
    </source>
</evidence>
<feature type="region of interest" description="Disordered" evidence="7">
    <location>
        <begin position="297"/>
        <end position="322"/>
    </location>
</feature>
<proteinExistence type="inferred from homology"/>
<evidence type="ECO:0000259" key="11">
    <source>
        <dbReference type="Pfam" id="PF14703"/>
    </source>
</evidence>
<evidence type="ECO:0000313" key="12">
    <source>
        <dbReference type="EMBL" id="RPA93961.1"/>
    </source>
</evidence>
<dbReference type="OrthoDB" id="1689567at2759"/>
<dbReference type="EMBL" id="ML120444">
    <property type="protein sequence ID" value="RPA93961.1"/>
    <property type="molecule type" value="Genomic_DNA"/>
</dbReference>
<keyword evidence="5 8" id="KW-1133">Transmembrane helix</keyword>
<feature type="domain" description="CSC1/OSCA1-like cytosolic" evidence="11">
    <location>
        <begin position="213"/>
        <end position="411"/>
    </location>
</feature>
<comment type="similarity">
    <text evidence="2">Belongs to the CSC1 (TC 1.A.17) family.</text>
</comment>
<feature type="transmembrane region" description="Helical" evidence="8">
    <location>
        <begin position="710"/>
        <end position="728"/>
    </location>
</feature>
<gene>
    <name evidence="12" type="ORF">L873DRAFT_1793249</name>
</gene>
<feature type="transmembrane region" description="Helical" evidence="8">
    <location>
        <begin position="172"/>
        <end position="191"/>
    </location>
</feature>